<keyword evidence="1" id="KW-0507">mRNA processing</keyword>
<reference evidence="6 7" key="1">
    <citation type="submission" date="2019-09" db="EMBL/GenBank/DDBJ databases">
        <authorList>
            <person name="Ou C."/>
        </authorList>
    </citation>
    <scope>NUCLEOTIDE SEQUENCE [LARGE SCALE GENOMIC DNA]</scope>
    <source>
        <strain evidence="6">S2</strain>
        <tissue evidence="6">Leaf</tissue>
    </source>
</reference>
<protein>
    <submittedName>
        <fullName evidence="6">Actin cytoskeleton-regulatory complex protein pan-1-like</fullName>
    </submittedName>
</protein>
<feature type="region of interest" description="Disordered" evidence="3">
    <location>
        <begin position="345"/>
        <end position="378"/>
    </location>
</feature>
<evidence type="ECO:0000259" key="4">
    <source>
        <dbReference type="PROSITE" id="PS51335"/>
    </source>
</evidence>
<dbReference type="GO" id="GO:0000993">
    <property type="term" value="F:RNA polymerase II complex binding"/>
    <property type="evidence" value="ECO:0007669"/>
    <property type="project" value="TreeGrafter"/>
</dbReference>
<feature type="region of interest" description="Disordered" evidence="3">
    <location>
        <begin position="398"/>
        <end position="430"/>
    </location>
</feature>
<dbReference type="PROSITE" id="PS51335">
    <property type="entry name" value="ELMO"/>
    <property type="match status" value="1"/>
</dbReference>
<feature type="region of interest" description="Disordered" evidence="3">
    <location>
        <begin position="79"/>
        <end position="104"/>
    </location>
</feature>
<dbReference type="SUPFAM" id="SSF48464">
    <property type="entry name" value="ENTH/VHS domain"/>
    <property type="match status" value="1"/>
</dbReference>
<feature type="compositionally biased region" description="Basic and acidic residues" evidence="3">
    <location>
        <begin position="356"/>
        <end position="366"/>
    </location>
</feature>
<dbReference type="InterPro" id="IPR006816">
    <property type="entry name" value="ELMO_dom"/>
</dbReference>
<feature type="domain" description="ELMO" evidence="4">
    <location>
        <begin position="682"/>
        <end position="843"/>
    </location>
</feature>
<dbReference type="AlphaFoldDB" id="A0A5N5HUR6"/>
<dbReference type="PANTHER" id="PTHR12460:SF0">
    <property type="entry name" value="CID DOMAIN-CONTAINING PROTEIN-RELATED"/>
    <property type="match status" value="1"/>
</dbReference>
<organism evidence="6 7">
    <name type="scientific">Pyrus ussuriensis x Pyrus communis</name>
    <dbReference type="NCBI Taxonomy" id="2448454"/>
    <lineage>
        <taxon>Eukaryota</taxon>
        <taxon>Viridiplantae</taxon>
        <taxon>Streptophyta</taxon>
        <taxon>Embryophyta</taxon>
        <taxon>Tracheophyta</taxon>
        <taxon>Spermatophyta</taxon>
        <taxon>Magnoliopsida</taxon>
        <taxon>eudicotyledons</taxon>
        <taxon>Gunneridae</taxon>
        <taxon>Pentapetalae</taxon>
        <taxon>rosids</taxon>
        <taxon>fabids</taxon>
        <taxon>Rosales</taxon>
        <taxon>Rosaceae</taxon>
        <taxon>Amygdaloideae</taxon>
        <taxon>Maleae</taxon>
        <taxon>Pyrus</taxon>
    </lineage>
</organism>
<sequence length="862" mass="95921">MWDKCFNSAQKDQRVACLYLANDILQNSRRKGSEFVNEFWKFLPAALKHVYENGGQQGKKAATRLVDIWEERKVFGSRGHSLKDDMMGRNPPAPPASNGKSSNPIKIVKRDAHSVRLKLAVGGLPEKILTAFQPVLDEHLTEEAALDKCNAAVLYVGKIDEDVENTLIHGTQQGSTLLDDLKDQEDALNQSVGQLESSEATRSALVSQLKEALQDQEAKLEVVRTQLQVARHQIERVSNIKRRLSLPLVLKPESNIVNMTPESTRGLEPNLPLVQQTGLPPQPPMQPMVSFAPVKTTDEENKKAAAAAVAAKLAASTSSAQMLTSVLSSLVAEEAASMTGSLKSAGFTSGLSMFPPEKRPKLEKQMSDGNNPDGGNAAFFTPLQQQAMTSVPIASSATMQPMSHSNQMQSPFSPLPPPPAPSPSTATTPANQYVQSSGLMVGGIPYGYGSNTLPPPPPIPPHISMSMSRPSPPQQQSQPQQQQQLQPAAGGYYRPLGMGFYGQSNQSNTQPVVPRHTEITEERKSIQFCWDRLRKPLCDYIGSAMTSRTLRKRLHHGDVDGKKIEHLETSESDDLNVPLLGNYSDRHAEETTLEEIWDDERRKEHLHWTLLFSQLIAQWAQWLASIVLGSGSLIGRLLTFFSSTQNGQSAKLFAPPLSPLQEARLRYLRQRLQVPFDGSRMEHQDALLELWRLAYPDKELPPLQSDLWKQMGWQGSDPSTDFRGGGFISLENLIFFARQYPESFQRLLHKQDGTRAEWEYPFAVAGINISFVLAKMLDLQSAKPTTLAGIRFLELLKEDEMAFDNLYCVAFQMMDAQWLVKRASYMDFNDVMKSTTSQLEHELALEDVSSVKDLPAYNLLRR</sequence>
<dbReference type="PROSITE" id="PS51391">
    <property type="entry name" value="CID"/>
    <property type="match status" value="1"/>
</dbReference>
<dbReference type="Pfam" id="PF04818">
    <property type="entry name" value="CID"/>
    <property type="match status" value="1"/>
</dbReference>
<dbReference type="GO" id="GO:0005634">
    <property type="term" value="C:nucleus"/>
    <property type="evidence" value="ECO:0007669"/>
    <property type="project" value="UniProtKB-ARBA"/>
</dbReference>
<proteinExistence type="predicted"/>
<evidence type="ECO:0000256" key="3">
    <source>
        <dbReference type="SAM" id="MobiDB-lite"/>
    </source>
</evidence>
<evidence type="ECO:0000256" key="2">
    <source>
        <dbReference type="SAM" id="Coils"/>
    </source>
</evidence>
<evidence type="ECO:0000259" key="5">
    <source>
        <dbReference type="PROSITE" id="PS51391"/>
    </source>
</evidence>
<evidence type="ECO:0000313" key="7">
    <source>
        <dbReference type="Proteomes" id="UP000327157"/>
    </source>
</evidence>
<feature type="compositionally biased region" description="Low complexity" evidence="3">
    <location>
        <begin position="462"/>
        <end position="487"/>
    </location>
</feature>
<dbReference type="Proteomes" id="UP000327157">
    <property type="component" value="Chromosome 12"/>
</dbReference>
<dbReference type="OrthoDB" id="67155at2759"/>
<reference evidence="6 7" key="3">
    <citation type="submission" date="2019-11" db="EMBL/GenBank/DDBJ databases">
        <title>A de novo genome assembly of a pear dwarfing rootstock.</title>
        <authorList>
            <person name="Wang F."/>
            <person name="Wang J."/>
            <person name="Li S."/>
            <person name="Zhang Y."/>
            <person name="Fang M."/>
            <person name="Ma L."/>
            <person name="Zhao Y."/>
            <person name="Jiang S."/>
        </authorList>
    </citation>
    <scope>NUCLEOTIDE SEQUENCE [LARGE SCALE GENOMIC DNA]</scope>
    <source>
        <strain evidence="6">S2</strain>
        <tissue evidence="6">Leaf</tissue>
    </source>
</reference>
<feature type="coiled-coil region" evidence="2">
    <location>
        <begin position="178"/>
        <end position="233"/>
    </location>
</feature>
<feature type="compositionally biased region" description="Pro residues" evidence="3">
    <location>
        <begin position="413"/>
        <end position="422"/>
    </location>
</feature>
<evidence type="ECO:0000313" key="6">
    <source>
        <dbReference type="EMBL" id="KAB2631636.1"/>
    </source>
</evidence>
<dbReference type="SMART" id="SM00582">
    <property type="entry name" value="RPR"/>
    <property type="match status" value="1"/>
</dbReference>
<dbReference type="GO" id="GO:0031124">
    <property type="term" value="P:mRNA 3'-end processing"/>
    <property type="evidence" value="ECO:0007669"/>
    <property type="project" value="TreeGrafter"/>
</dbReference>
<name>A0A5N5HUR6_9ROSA</name>
<keyword evidence="2" id="KW-0175">Coiled coil</keyword>
<dbReference type="InterPro" id="IPR006569">
    <property type="entry name" value="CID_dom"/>
</dbReference>
<dbReference type="InterPro" id="IPR008942">
    <property type="entry name" value="ENTH_VHS"/>
</dbReference>
<comment type="caution">
    <text evidence="6">The sequence shown here is derived from an EMBL/GenBank/DDBJ whole genome shotgun (WGS) entry which is preliminary data.</text>
</comment>
<gene>
    <name evidence="6" type="ORF">D8674_009155</name>
</gene>
<feature type="region of interest" description="Disordered" evidence="3">
    <location>
        <begin position="449"/>
        <end position="491"/>
    </location>
</feature>
<dbReference type="Pfam" id="PF04727">
    <property type="entry name" value="ELMO_CED12"/>
    <property type="match status" value="1"/>
</dbReference>
<dbReference type="PANTHER" id="PTHR12460">
    <property type="entry name" value="CYCLIN-DEPENDENT KINASE INHIBITOR-RELATED PROTEIN"/>
    <property type="match status" value="1"/>
</dbReference>
<feature type="domain" description="CID" evidence="5">
    <location>
        <begin position="1"/>
        <end position="91"/>
    </location>
</feature>
<dbReference type="EMBL" id="SMOL01000143">
    <property type="protein sequence ID" value="KAB2631636.1"/>
    <property type="molecule type" value="Genomic_DNA"/>
</dbReference>
<dbReference type="Gene3D" id="1.25.40.90">
    <property type="match status" value="1"/>
</dbReference>
<dbReference type="CDD" id="cd16981">
    <property type="entry name" value="CID_RPRD_like"/>
    <property type="match status" value="1"/>
</dbReference>
<accession>A0A5N5HUR6</accession>
<evidence type="ECO:0000256" key="1">
    <source>
        <dbReference type="ARBA" id="ARBA00022664"/>
    </source>
</evidence>
<keyword evidence="7" id="KW-1185">Reference proteome</keyword>
<reference evidence="7" key="2">
    <citation type="submission" date="2019-10" db="EMBL/GenBank/DDBJ databases">
        <title>A de novo genome assembly of a pear dwarfing rootstock.</title>
        <authorList>
            <person name="Wang F."/>
            <person name="Wang J."/>
            <person name="Li S."/>
            <person name="Zhang Y."/>
            <person name="Fang M."/>
            <person name="Ma L."/>
            <person name="Zhao Y."/>
            <person name="Jiang S."/>
        </authorList>
    </citation>
    <scope>NUCLEOTIDE SEQUENCE [LARGE SCALE GENOMIC DNA]</scope>
</reference>
<feature type="compositionally biased region" description="Polar residues" evidence="3">
    <location>
        <begin position="398"/>
        <end position="409"/>
    </location>
</feature>